<dbReference type="AlphaFoldDB" id="A0A6A6PT43"/>
<keyword evidence="1" id="KW-0175">Coiled coil</keyword>
<dbReference type="OrthoDB" id="3874170at2759"/>
<dbReference type="EMBL" id="MU001635">
    <property type="protein sequence ID" value="KAF2483152.1"/>
    <property type="molecule type" value="Genomic_DNA"/>
</dbReference>
<dbReference type="GeneID" id="54478104"/>
<evidence type="ECO:0000256" key="2">
    <source>
        <dbReference type="SAM" id="MobiDB-lite"/>
    </source>
</evidence>
<evidence type="ECO:0000313" key="4">
    <source>
        <dbReference type="Proteomes" id="UP000799767"/>
    </source>
</evidence>
<proteinExistence type="predicted"/>
<feature type="coiled-coil region" evidence="1">
    <location>
        <begin position="125"/>
        <end position="152"/>
    </location>
</feature>
<accession>A0A6A6PT43</accession>
<protein>
    <submittedName>
        <fullName evidence="3">Uncharacterized protein</fullName>
    </submittedName>
</protein>
<organism evidence="3 4">
    <name type="scientific">Neohortaea acidophila</name>
    <dbReference type="NCBI Taxonomy" id="245834"/>
    <lineage>
        <taxon>Eukaryota</taxon>
        <taxon>Fungi</taxon>
        <taxon>Dikarya</taxon>
        <taxon>Ascomycota</taxon>
        <taxon>Pezizomycotina</taxon>
        <taxon>Dothideomycetes</taxon>
        <taxon>Dothideomycetidae</taxon>
        <taxon>Mycosphaerellales</taxon>
        <taxon>Teratosphaeriaceae</taxon>
        <taxon>Neohortaea</taxon>
    </lineage>
</organism>
<gene>
    <name evidence="3" type="ORF">BDY17DRAFT_323910</name>
</gene>
<feature type="compositionally biased region" description="Low complexity" evidence="2">
    <location>
        <begin position="15"/>
        <end position="53"/>
    </location>
</feature>
<name>A0A6A6PT43_9PEZI</name>
<evidence type="ECO:0000256" key="1">
    <source>
        <dbReference type="SAM" id="Coils"/>
    </source>
</evidence>
<feature type="region of interest" description="Disordered" evidence="2">
    <location>
        <begin position="1"/>
        <end position="78"/>
    </location>
</feature>
<keyword evidence="4" id="KW-1185">Reference proteome</keyword>
<evidence type="ECO:0000313" key="3">
    <source>
        <dbReference type="EMBL" id="KAF2483152.1"/>
    </source>
</evidence>
<dbReference type="RefSeq" id="XP_033589722.1">
    <property type="nucleotide sequence ID" value="XM_033737102.1"/>
</dbReference>
<sequence>MAKKRKLSEQASAPTSSITTRSKAKATSAAATNPSKSSITKSTKSSISTSATTTRKKAKLSHFTTDDELPISDDGPSAPLYKEYTDAFTVPLDDGAPDYLSAMPSEILSEILSYLVVHHDPERAVKLHKERLDSEKAEKKKLREIKQEVERDDTGKEENAAVVERVGNKKKTRFPDDDDYEMGTFYNTTTSTVTPHVFLSLAAMSSRLRDEVESFCRRYLTKHKERYYFTPNAEIEQKATRRSERLKGKPKVDNRVYRKALVYKLTLKCFGCNTWVRGFARGKLANGISCCSKCEEEMFGPQINLTDAMKRYDLRDWMLIATRKPGPRAKKVDFPVINYGTVLTGKPYYNGIQISYRFVEKDVIRVASAVHGDIEAHMRKRNWARWDRQFKRRDEEHRKMKIRYHRDMAANPHCKEMSGDSKEYHQERLEFYEHPDCDEEFDEEAAQPIEMSIWDHPHGYGMYDDVHRRLCVVDFCEVCEDERAHKYIPWLQ</sequence>
<dbReference type="Proteomes" id="UP000799767">
    <property type="component" value="Unassembled WGS sequence"/>
</dbReference>
<reference evidence="3" key="1">
    <citation type="journal article" date="2020" name="Stud. Mycol.">
        <title>101 Dothideomycetes genomes: a test case for predicting lifestyles and emergence of pathogens.</title>
        <authorList>
            <person name="Haridas S."/>
            <person name="Albert R."/>
            <person name="Binder M."/>
            <person name="Bloem J."/>
            <person name="Labutti K."/>
            <person name="Salamov A."/>
            <person name="Andreopoulos B."/>
            <person name="Baker S."/>
            <person name="Barry K."/>
            <person name="Bills G."/>
            <person name="Bluhm B."/>
            <person name="Cannon C."/>
            <person name="Castanera R."/>
            <person name="Culley D."/>
            <person name="Daum C."/>
            <person name="Ezra D."/>
            <person name="Gonzalez J."/>
            <person name="Henrissat B."/>
            <person name="Kuo A."/>
            <person name="Liang C."/>
            <person name="Lipzen A."/>
            <person name="Lutzoni F."/>
            <person name="Magnuson J."/>
            <person name="Mondo S."/>
            <person name="Nolan M."/>
            <person name="Ohm R."/>
            <person name="Pangilinan J."/>
            <person name="Park H.-J."/>
            <person name="Ramirez L."/>
            <person name="Alfaro M."/>
            <person name="Sun H."/>
            <person name="Tritt A."/>
            <person name="Yoshinaga Y."/>
            <person name="Zwiers L.-H."/>
            <person name="Turgeon B."/>
            <person name="Goodwin S."/>
            <person name="Spatafora J."/>
            <person name="Crous P."/>
            <person name="Grigoriev I."/>
        </authorList>
    </citation>
    <scope>NUCLEOTIDE SEQUENCE</scope>
    <source>
        <strain evidence="3">CBS 113389</strain>
    </source>
</reference>